<feature type="transmembrane region" description="Helical" evidence="12">
    <location>
        <begin position="6"/>
        <end position="28"/>
    </location>
</feature>
<dbReference type="OrthoDB" id="6132759at2759"/>
<feature type="transmembrane region" description="Helical" evidence="12">
    <location>
        <begin position="155"/>
        <end position="177"/>
    </location>
</feature>
<sequence>MAYFELLDYFVFAFMLVVSALIGIYFAFFAEKKQNTPSEYLMGSKTMGVFPISMSLIASYISGISLLGIPAEIYTYGTMYWLVIISEMFVSLTMAFVYIPVFYKLEITSSYEYLKLRFGQNVRILGSCLFIVKMMLYIPIVIYVPALAFSQVTGVNLHIITPLVCVICIFYTTLGGLKAVVWTDTVQMGVMVLGMLATIWIGIYEIGFANIIKRNRDSHRIEFDIFDLDPTVRHSFWTLSIGNYFYWLASCSVNQAMVQRCLAMPSQKKANIAIFNLAIGIILLVSMCCFTGLVVSAYFYDCDPLTTKKISKSDQILPYFIMEVGSKIPGLPGVFLSGVFSAALSTMSTGLNSLTGVILQDIIRPAVKKPISEGKASFIMKIIVVSLGAFCVAMVFVVEHLGTLIQAGKSLASITAGPLLGLFTLGMLFPWANSKGAIAGGISGLTVVSILSVASQTAIARGHIVYEKKPISIDGCSAGDVADSVLIESSKYIRDTLWVLQISYLYYTLIGMVIALVVGMVVSYLTGFNDPKKMDKNLFAPAIQRFINSKS</sequence>
<dbReference type="EnsemblMetazoa" id="XM_014404807.2">
    <property type="protein sequence ID" value="XP_014260293.1"/>
    <property type="gene ID" value="LOC106672952"/>
</dbReference>
<evidence type="ECO:0000256" key="10">
    <source>
        <dbReference type="ARBA" id="ARBA00023201"/>
    </source>
</evidence>
<evidence type="ECO:0000256" key="1">
    <source>
        <dbReference type="ARBA" id="ARBA00004651"/>
    </source>
</evidence>
<feature type="transmembrane region" description="Helical" evidence="12">
    <location>
        <begin position="189"/>
        <end position="212"/>
    </location>
</feature>
<dbReference type="KEGG" id="clec:106672952"/>
<dbReference type="Pfam" id="PF00474">
    <property type="entry name" value="SSF"/>
    <property type="match status" value="1"/>
</dbReference>
<feature type="transmembrane region" description="Helical" evidence="12">
    <location>
        <begin position="124"/>
        <end position="149"/>
    </location>
</feature>
<evidence type="ECO:0000313" key="14">
    <source>
        <dbReference type="Proteomes" id="UP000494040"/>
    </source>
</evidence>
<dbReference type="Proteomes" id="UP000494040">
    <property type="component" value="Unassembled WGS sequence"/>
</dbReference>
<dbReference type="RefSeq" id="XP_014260293.1">
    <property type="nucleotide sequence ID" value="XM_014404807.2"/>
</dbReference>
<dbReference type="NCBIfam" id="TIGR00813">
    <property type="entry name" value="sss"/>
    <property type="match status" value="1"/>
</dbReference>
<dbReference type="InterPro" id="IPR051163">
    <property type="entry name" value="Sodium:Solute_Symporter_SSF"/>
</dbReference>
<dbReference type="OMA" id="NVAIMIM"/>
<dbReference type="AlphaFoldDB" id="A0A8I6S9D3"/>
<feature type="transmembrane region" description="Helical" evidence="12">
    <location>
        <begin position="274"/>
        <end position="300"/>
    </location>
</feature>
<feature type="transmembrane region" description="Helical" evidence="12">
    <location>
        <begin position="436"/>
        <end position="459"/>
    </location>
</feature>
<accession>A0A8I6S9D3</accession>
<proteinExistence type="inferred from homology"/>
<protein>
    <recommendedName>
        <fullName evidence="15">Sodium/solute symporter</fullName>
    </recommendedName>
</protein>
<feature type="transmembrane region" description="Helical" evidence="12">
    <location>
        <begin position="378"/>
        <end position="398"/>
    </location>
</feature>
<evidence type="ECO:0000256" key="4">
    <source>
        <dbReference type="ARBA" id="ARBA00022475"/>
    </source>
</evidence>
<dbReference type="GeneID" id="106672952"/>
<evidence type="ECO:0000256" key="11">
    <source>
        <dbReference type="RuleBase" id="RU362091"/>
    </source>
</evidence>
<dbReference type="Gene3D" id="1.20.1730.10">
    <property type="entry name" value="Sodium/glucose cotransporter"/>
    <property type="match status" value="1"/>
</dbReference>
<feature type="transmembrane region" description="Helical" evidence="12">
    <location>
        <begin position="410"/>
        <end position="429"/>
    </location>
</feature>
<dbReference type="EnsemblMetazoa" id="XM_024226305.1">
    <property type="protein sequence ID" value="XP_024082073.1"/>
    <property type="gene ID" value="LOC106672952"/>
</dbReference>
<evidence type="ECO:0000256" key="7">
    <source>
        <dbReference type="ARBA" id="ARBA00023053"/>
    </source>
</evidence>
<keyword evidence="4" id="KW-1003">Cell membrane</keyword>
<evidence type="ECO:0000256" key="5">
    <source>
        <dbReference type="ARBA" id="ARBA00022692"/>
    </source>
</evidence>
<keyword evidence="5 12" id="KW-0812">Transmembrane</keyword>
<feature type="transmembrane region" description="Helical" evidence="12">
    <location>
        <begin position="81"/>
        <end position="103"/>
    </location>
</feature>
<evidence type="ECO:0000256" key="2">
    <source>
        <dbReference type="ARBA" id="ARBA00006434"/>
    </source>
</evidence>
<feature type="transmembrane region" description="Helical" evidence="12">
    <location>
        <begin position="49"/>
        <end position="69"/>
    </location>
</feature>
<keyword evidence="7" id="KW-0915">Sodium</keyword>
<evidence type="ECO:0000256" key="9">
    <source>
        <dbReference type="ARBA" id="ARBA00023136"/>
    </source>
</evidence>
<keyword evidence="6 12" id="KW-1133">Transmembrane helix</keyword>
<dbReference type="PANTHER" id="PTHR42985:SF21">
    <property type="entry name" value="SODIUM-DEPENDENT MULTIVITAMIN TRANSPORTER-LIKE PROTEIN"/>
    <property type="match status" value="1"/>
</dbReference>
<keyword evidence="10" id="KW-0739">Sodium transport</keyword>
<evidence type="ECO:0008006" key="15">
    <source>
        <dbReference type="Google" id="ProtNLM"/>
    </source>
</evidence>
<comment type="subcellular location">
    <subcellularLocation>
        <location evidence="1">Cell membrane</location>
        <topology evidence="1">Multi-pass membrane protein</topology>
    </subcellularLocation>
</comment>
<organism evidence="13 14">
    <name type="scientific">Cimex lectularius</name>
    <name type="common">Bed bug</name>
    <name type="synonym">Acanthia lectularia</name>
    <dbReference type="NCBI Taxonomy" id="79782"/>
    <lineage>
        <taxon>Eukaryota</taxon>
        <taxon>Metazoa</taxon>
        <taxon>Ecdysozoa</taxon>
        <taxon>Arthropoda</taxon>
        <taxon>Hexapoda</taxon>
        <taxon>Insecta</taxon>
        <taxon>Pterygota</taxon>
        <taxon>Neoptera</taxon>
        <taxon>Paraneoptera</taxon>
        <taxon>Hemiptera</taxon>
        <taxon>Heteroptera</taxon>
        <taxon>Panheteroptera</taxon>
        <taxon>Cimicomorpha</taxon>
        <taxon>Cimicidae</taxon>
        <taxon>Cimex</taxon>
    </lineage>
</organism>
<keyword evidence="8" id="KW-0406">Ion transport</keyword>
<keyword evidence="14" id="KW-1185">Reference proteome</keyword>
<evidence type="ECO:0000256" key="8">
    <source>
        <dbReference type="ARBA" id="ARBA00023065"/>
    </source>
</evidence>
<evidence type="ECO:0000256" key="3">
    <source>
        <dbReference type="ARBA" id="ARBA00022448"/>
    </source>
</evidence>
<dbReference type="PANTHER" id="PTHR42985">
    <property type="entry name" value="SODIUM-COUPLED MONOCARBOXYLATE TRANSPORTER"/>
    <property type="match status" value="1"/>
</dbReference>
<dbReference type="GO" id="GO:0015293">
    <property type="term" value="F:symporter activity"/>
    <property type="evidence" value="ECO:0007669"/>
    <property type="project" value="TreeGrafter"/>
</dbReference>
<reference evidence="13" key="1">
    <citation type="submission" date="2022-01" db="UniProtKB">
        <authorList>
            <consortium name="EnsemblMetazoa"/>
        </authorList>
    </citation>
    <scope>IDENTIFICATION</scope>
</reference>
<dbReference type="InterPro" id="IPR001734">
    <property type="entry name" value="Na/solute_symporter"/>
</dbReference>
<evidence type="ECO:0000256" key="12">
    <source>
        <dbReference type="SAM" id="Phobius"/>
    </source>
</evidence>
<dbReference type="PROSITE" id="PS50283">
    <property type="entry name" value="NA_SOLUT_SYMP_3"/>
    <property type="match status" value="1"/>
</dbReference>
<dbReference type="GO" id="GO:0005886">
    <property type="term" value="C:plasma membrane"/>
    <property type="evidence" value="ECO:0007669"/>
    <property type="project" value="UniProtKB-SubCell"/>
</dbReference>
<evidence type="ECO:0000256" key="6">
    <source>
        <dbReference type="ARBA" id="ARBA00022989"/>
    </source>
</evidence>
<dbReference type="CDD" id="cd11492">
    <property type="entry name" value="SLC5sbd_NIS-SMVT"/>
    <property type="match status" value="1"/>
</dbReference>
<keyword evidence="9 12" id="KW-0472">Membrane</keyword>
<feature type="transmembrane region" description="Helical" evidence="12">
    <location>
        <begin position="504"/>
        <end position="526"/>
    </location>
</feature>
<dbReference type="GO" id="GO:0006814">
    <property type="term" value="P:sodium ion transport"/>
    <property type="evidence" value="ECO:0007669"/>
    <property type="project" value="UniProtKB-KW"/>
</dbReference>
<dbReference type="InterPro" id="IPR038377">
    <property type="entry name" value="Na/Glc_symporter_sf"/>
</dbReference>
<dbReference type="RefSeq" id="XP_024082073.1">
    <property type="nucleotide sequence ID" value="XM_024226305.1"/>
</dbReference>
<comment type="similarity">
    <text evidence="2 11">Belongs to the sodium:solute symporter (SSF) (TC 2.A.21) family.</text>
</comment>
<evidence type="ECO:0000313" key="13">
    <source>
        <dbReference type="EnsemblMetazoa" id="XP_014260293.1"/>
    </source>
</evidence>
<keyword evidence="3" id="KW-0813">Transport</keyword>
<name>A0A8I6S9D3_CIMLE</name>